<name>A0ACC0VPE1_9STRA</name>
<gene>
    <name evidence="1" type="ORF">PsorP6_004013</name>
</gene>
<reference evidence="1 2" key="1">
    <citation type="journal article" date="2022" name="bioRxiv">
        <title>The genome of the oomycete Peronosclerospora sorghi, a cosmopolitan pathogen of maize and sorghum, is inflated with dispersed pseudogenes.</title>
        <authorList>
            <person name="Fletcher K."/>
            <person name="Martin F."/>
            <person name="Isakeit T."/>
            <person name="Cavanaugh K."/>
            <person name="Magill C."/>
            <person name="Michelmore R."/>
        </authorList>
    </citation>
    <scope>NUCLEOTIDE SEQUENCE [LARGE SCALE GENOMIC DNA]</scope>
    <source>
        <strain evidence="1">P6</strain>
    </source>
</reference>
<accession>A0ACC0VPE1</accession>
<dbReference type="EMBL" id="CM047587">
    <property type="protein sequence ID" value="KAI9907819.1"/>
    <property type="molecule type" value="Genomic_DNA"/>
</dbReference>
<sequence length="172" mass="20455">MMLPTPHHNRRMVDYLRRHGVTRIFWYQFEKSLNILIRHIGRSTRWLEHHHAMEKLNLQAHQSAQRNKSYEVSSKDKRVPMRLYFIMYHEATLTNLLEDLLLAFLEKLERQRTEIESRFAVQTVTILRNVAEKLHVIPLSRVSFEYAQALLTPVPLVENPPWTHKAVGKGPR</sequence>
<keyword evidence="2" id="KW-1185">Reference proteome</keyword>
<proteinExistence type="predicted"/>
<protein>
    <submittedName>
        <fullName evidence="1">Uncharacterized protein</fullName>
    </submittedName>
</protein>
<organism evidence="1 2">
    <name type="scientific">Peronosclerospora sorghi</name>
    <dbReference type="NCBI Taxonomy" id="230839"/>
    <lineage>
        <taxon>Eukaryota</taxon>
        <taxon>Sar</taxon>
        <taxon>Stramenopiles</taxon>
        <taxon>Oomycota</taxon>
        <taxon>Peronosporomycetes</taxon>
        <taxon>Peronosporales</taxon>
        <taxon>Peronosporaceae</taxon>
        <taxon>Peronosclerospora</taxon>
    </lineage>
</organism>
<dbReference type="Proteomes" id="UP001163321">
    <property type="component" value="Chromosome 8"/>
</dbReference>
<comment type="caution">
    <text evidence="1">The sequence shown here is derived from an EMBL/GenBank/DDBJ whole genome shotgun (WGS) entry which is preliminary data.</text>
</comment>
<evidence type="ECO:0000313" key="1">
    <source>
        <dbReference type="EMBL" id="KAI9907819.1"/>
    </source>
</evidence>
<evidence type="ECO:0000313" key="2">
    <source>
        <dbReference type="Proteomes" id="UP001163321"/>
    </source>
</evidence>